<feature type="domain" description="PH-like" evidence="3">
    <location>
        <begin position="132"/>
        <end position="247"/>
    </location>
</feature>
<evidence type="ECO:0000313" key="5">
    <source>
        <dbReference type="Proteomes" id="UP000038830"/>
    </source>
</evidence>
<dbReference type="AlphaFoldDB" id="A0A0H5BZ31"/>
<feature type="compositionally biased region" description="Polar residues" evidence="2">
    <location>
        <begin position="340"/>
        <end position="349"/>
    </location>
</feature>
<feature type="compositionally biased region" description="Polar residues" evidence="2">
    <location>
        <begin position="460"/>
        <end position="469"/>
    </location>
</feature>
<feature type="coiled-coil region" evidence="1">
    <location>
        <begin position="109"/>
        <end position="136"/>
    </location>
</feature>
<evidence type="ECO:0000256" key="2">
    <source>
        <dbReference type="SAM" id="MobiDB-lite"/>
    </source>
</evidence>
<protein>
    <recommendedName>
        <fullName evidence="3">PH-like domain-containing protein</fullName>
    </recommendedName>
</protein>
<feature type="region of interest" description="Disordered" evidence="2">
    <location>
        <begin position="328"/>
        <end position="371"/>
    </location>
</feature>
<dbReference type="Pfam" id="PF25409">
    <property type="entry name" value="PH_33"/>
    <property type="match status" value="1"/>
</dbReference>
<feature type="compositionally biased region" description="Low complexity" evidence="2">
    <location>
        <begin position="486"/>
        <end position="500"/>
    </location>
</feature>
<dbReference type="EMBL" id="CDQK01000001">
    <property type="protein sequence ID" value="CEP20743.1"/>
    <property type="molecule type" value="Genomic_DNA"/>
</dbReference>
<keyword evidence="1" id="KW-0175">Coiled coil</keyword>
<sequence length="800" mass="89694">MSFAMEEFQQAESDYRMTLSRLAYTALSHPQYIRRLVAHHQAFLRVQEHSDLVQWLERGIAIYAQYIASYHIDAETSDSDVTLRKAPMVRVNQLSKLCAVLGVSGGALYSKYKKLAQQAMNRVEETNKEVDLVTLRFNDVRDIHTLGKTVSYFKLDDIIRRDYFYLSMTHPLETFESDVLVEVFLLANNAIAITKVLSVGRSLMFPPLKVCDFLVKQNDLDCISMSADEITLSFKCPDEEQMDEWNHLVDHLPIDSAFDESHEKLIPLKNGKVGLGLKFESQSQLRRSTPIVSRHESLIRSSVLSDNSVKLNLDLYFTKDADLTNINKRTDAPPLKSPLLKTNTPQLKSLGTPHLETSSFEESSASFETDLSPEVSAKPSVLKRSSLCNNLNESIVSLPAFGQASTEKTKPFTSTIDLTSQKPVEKKKRRKSIFGLFSKKEKEPSFEICTEPITPQRQILSDVESQTKTLPKKESMASLQRSVNQLSLSSESKKPSLPSPFAANTTTKNPLTELEKSILQDSTLFATITNSCIVSRWHNNKWEQLGNGYNTELKFFKHADNDSLAIYTQPCSDEPFKLVPLSGASLSKSSARDLQLQCHQGFLDQRRTIYTLRCVDSRTVSLIVDELQRMRGCNESLSAASSTSVIFDKPSTSTSMSSLEDCKSLEPPSTAKTTLYQQVSVSTLSVGSQDASTFDKNELLLLSQKVRLHKQDQDGDWIPVSMGKFSLLSHVRDPSYSKFQVSCTNGTQLNALVLNQKCQRLGKSGIQFTCETATKQEPVSYLLEFKGSKQCSQALELLSS</sequence>
<proteinExistence type="predicted"/>
<feature type="compositionally biased region" description="Low complexity" evidence="2">
    <location>
        <begin position="356"/>
        <end position="369"/>
    </location>
</feature>
<dbReference type="Proteomes" id="UP000038830">
    <property type="component" value="Unassembled WGS sequence"/>
</dbReference>
<reference evidence="5" key="1">
    <citation type="journal article" date="2015" name="J. Biotechnol.">
        <title>The structure of the Cyberlindnera jadinii genome and its relation to Candida utilis analyzed by the occurrence of single nucleotide polymorphisms.</title>
        <authorList>
            <person name="Rupp O."/>
            <person name="Brinkrolf K."/>
            <person name="Buerth C."/>
            <person name="Kunigo M."/>
            <person name="Schneider J."/>
            <person name="Jaenicke S."/>
            <person name="Goesmann A."/>
            <person name="Puehler A."/>
            <person name="Jaeger K.-E."/>
            <person name="Ernst J.F."/>
        </authorList>
    </citation>
    <scope>NUCLEOTIDE SEQUENCE [LARGE SCALE GENOMIC DNA]</scope>
    <source>
        <strain evidence="5">ATCC 18201 / CBS 1600 / BCRC 20928 / JCM 3617 / NBRC 0987 / NRRL Y-1542</strain>
    </source>
</reference>
<evidence type="ECO:0000259" key="3">
    <source>
        <dbReference type="Pfam" id="PF25409"/>
    </source>
</evidence>
<feature type="region of interest" description="Disordered" evidence="2">
    <location>
        <begin position="460"/>
        <end position="506"/>
    </location>
</feature>
<evidence type="ECO:0000256" key="1">
    <source>
        <dbReference type="SAM" id="Coils"/>
    </source>
</evidence>
<dbReference type="InterPro" id="IPR058189">
    <property type="entry name" value="PH-like_ascomyc"/>
</dbReference>
<organism evidence="4 5">
    <name type="scientific">Cyberlindnera jadinii (strain ATCC 18201 / CBS 1600 / BCRC 20928 / JCM 3617 / NBRC 0987 / NRRL Y-1542)</name>
    <name type="common">Torula yeast</name>
    <name type="synonym">Candida utilis</name>
    <dbReference type="NCBI Taxonomy" id="983966"/>
    <lineage>
        <taxon>Eukaryota</taxon>
        <taxon>Fungi</taxon>
        <taxon>Dikarya</taxon>
        <taxon>Ascomycota</taxon>
        <taxon>Saccharomycotina</taxon>
        <taxon>Saccharomycetes</taxon>
        <taxon>Phaffomycetales</taxon>
        <taxon>Phaffomycetaceae</taxon>
        <taxon>Cyberlindnera</taxon>
    </lineage>
</organism>
<gene>
    <name evidence="4" type="ORF">BN1211_0686</name>
</gene>
<evidence type="ECO:0000313" key="4">
    <source>
        <dbReference type="EMBL" id="CEP20743.1"/>
    </source>
</evidence>
<name>A0A0H5BZ31_CYBJN</name>
<accession>A0A0H5BZ31</accession>